<name>A0A6V8LTQ4_9BACT</name>
<dbReference type="InterPro" id="IPR018641">
    <property type="entry name" value="Trfase_1_rSAM/seldom-assoc"/>
</dbReference>
<dbReference type="Proteomes" id="UP000494245">
    <property type="component" value="Unassembled WGS sequence"/>
</dbReference>
<keyword evidence="1" id="KW-0548">Nucleotidyltransferase</keyword>
<dbReference type="NCBIfam" id="TIGR04282">
    <property type="entry name" value="glyco_like_cofC"/>
    <property type="match status" value="1"/>
</dbReference>
<keyword evidence="2" id="KW-1185">Reference proteome</keyword>
<evidence type="ECO:0000313" key="2">
    <source>
        <dbReference type="Proteomes" id="UP000494245"/>
    </source>
</evidence>
<proteinExistence type="predicted"/>
<dbReference type="PANTHER" id="PTHR36529:SF1">
    <property type="entry name" value="GLYCOSYLTRANSFERASE"/>
    <property type="match status" value="1"/>
</dbReference>
<organism evidence="1 2">
    <name type="scientific">Fundidesulfovibrio magnetotacticus</name>
    <dbReference type="NCBI Taxonomy" id="2730080"/>
    <lineage>
        <taxon>Bacteria</taxon>
        <taxon>Pseudomonadati</taxon>
        <taxon>Thermodesulfobacteriota</taxon>
        <taxon>Desulfovibrionia</taxon>
        <taxon>Desulfovibrionales</taxon>
        <taxon>Desulfovibrionaceae</taxon>
        <taxon>Fundidesulfovibrio</taxon>
    </lineage>
</organism>
<dbReference type="RefSeq" id="WP_173083551.1">
    <property type="nucleotide sequence ID" value="NZ_BLTE01000007.1"/>
</dbReference>
<dbReference type="PANTHER" id="PTHR36529">
    <property type="entry name" value="SLL1095 PROTEIN"/>
    <property type="match status" value="1"/>
</dbReference>
<gene>
    <name evidence="1" type="primary">cofC</name>
    <name evidence="1" type="ORF">NNJEOMEG_01799</name>
</gene>
<evidence type="ECO:0000313" key="1">
    <source>
        <dbReference type="EMBL" id="GFK93961.1"/>
    </source>
</evidence>
<reference evidence="1 2" key="2">
    <citation type="submission" date="2020-05" db="EMBL/GenBank/DDBJ databases">
        <title>Draft genome sequence of Desulfovibrio sp. strainFSS-1.</title>
        <authorList>
            <person name="Shimoshige H."/>
            <person name="Kobayashi H."/>
            <person name="Maekawa T."/>
        </authorList>
    </citation>
    <scope>NUCLEOTIDE SEQUENCE [LARGE SCALE GENOMIC DNA]</scope>
    <source>
        <strain evidence="1 2">SIID29052-01</strain>
    </source>
</reference>
<accession>A0A6V8LTQ4</accession>
<dbReference type="EMBL" id="BLTE01000007">
    <property type="protein sequence ID" value="GFK93961.1"/>
    <property type="molecule type" value="Genomic_DNA"/>
</dbReference>
<dbReference type="Gene3D" id="3.90.550.10">
    <property type="entry name" value="Spore Coat Polysaccharide Biosynthesis Protein SpsA, Chain A"/>
    <property type="match status" value="1"/>
</dbReference>
<dbReference type="AlphaFoldDB" id="A0A6V8LTQ4"/>
<dbReference type="GO" id="GO:0043814">
    <property type="term" value="F:phospholactate guanylyltransferase activity"/>
    <property type="evidence" value="ECO:0007669"/>
    <property type="project" value="UniProtKB-EC"/>
</dbReference>
<dbReference type="EC" id="2.7.7.68" evidence="1"/>
<reference evidence="1 2" key="1">
    <citation type="submission" date="2020-04" db="EMBL/GenBank/DDBJ databases">
        <authorList>
            <consortium name="Desulfovibrio sp. FSS-1 genome sequencing consortium"/>
            <person name="Shimoshige H."/>
            <person name="Kobayashi H."/>
            <person name="Maekawa T."/>
        </authorList>
    </citation>
    <scope>NUCLEOTIDE SEQUENCE [LARGE SCALE GENOMIC DNA]</scope>
    <source>
        <strain evidence="1 2">SIID29052-01</strain>
    </source>
</reference>
<dbReference type="InterPro" id="IPR029044">
    <property type="entry name" value="Nucleotide-diphossugar_trans"/>
</dbReference>
<dbReference type="SUPFAM" id="SSF53448">
    <property type="entry name" value="Nucleotide-diphospho-sugar transferases"/>
    <property type="match status" value="1"/>
</dbReference>
<comment type="caution">
    <text evidence="1">The sequence shown here is derived from an EMBL/GenBank/DDBJ whole genome shotgun (WGS) entry which is preliminary data.</text>
</comment>
<protein>
    <submittedName>
        <fullName evidence="1">2-phospho-L-lactate guanylyltransferase</fullName>
        <ecNumber evidence="1">2.7.7.68</ecNumber>
    </submittedName>
</protein>
<sequence length="229" mass="24019">MRPDVRLLLMLRAPLEGRVKTRLARDVGDRAALALYRAMVEDVLEALDGAGARVALLVEPGAEIPLVRRWLGEGRECVAQRGAHLGERLENAFAWAFAAGCDAAAAVGSDVPCLSPGAAGLLVEGLRAGRACLGPSPDGGYWTVGFTRGNFLPEVFRDMPWSEPGLLARTLEVMAPLDPFVLPELADVDTLADLGRALGACPEGLARRTRAAARAAGLPPAAPGQVPGQ</sequence>
<keyword evidence="1" id="KW-0808">Transferase</keyword>
<dbReference type="Pfam" id="PF09837">
    <property type="entry name" value="DUF2064"/>
    <property type="match status" value="1"/>
</dbReference>